<dbReference type="KEGG" id="tfr:BR63_08295"/>
<accession>A0A7G6E2K8</accession>
<sequence>MFKRAIEGDVVRACTPGGAGSPLIVLHSEPEPERAFSHIRHHEPEESTFVSGLHFTL</sequence>
<reference evidence="1 2" key="1">
    <citation type="journal article" date="2019" name="Front. Microbiol.">
        <title>Thermoanaerosceptrum fracticalcis gen. nov. sp. nov., a Novel Fumarate-Fermenting Microorganism From a Deep Fractured Carbonate Aquifer of the US Great Basin.</title>
        <authorList>
            <person name="Hamilton-Brehm S.D."/>
            <person name="Stewart L.E."/>
            <person name="Zavarin M."/>
            <person name="Caldwell M."/>
            <person name="Lawson P.A."/>
            <person name="Onstott T.C."/>
            <person name="Grzymski J."/>
            <person name="Neveux I."/>
            <person name="Lollar B.S."/>
            <person name="Russell C.E."/>
            <person name="Moser D.P."/>
        </authorList>
    </citation>
    <scope>NUCLEOTIDE SEQUENCE [LARGE SCALE GENOMIC DNA]</scope>
    <source>
        <strain evidence="1 2">DRI-13</strain>
    </source>
</reference>
<gene>
    <name evidence="1" type="ORF">BR63_08295</name>
</gene>
<evidence type="ECO:0000313" key="1">
    <source>
        <dbReference type="EMBL" id="QNB46312.1"/>
    </source>
</evidence>
<dbReference type="RefSeq" id="WP_153802073.1">
    <property type="nucleotide sequence ID" value="NZ_CP045798.1"/>
</dbReference>
<dbReference type="EMBL" id="CP045798">
    <property type="protein sequence ID" value="QNB46312.1"/>
    <property type="molecule type" value="Genomic_DNA"/>
</dbReference>
<proteinExistence type="predicted"/>
<protein>
    <submittedName>
        <fullName evidence="1">Uncharacterized protein</fullName>
    </submittedName>
</protein>
<dbReference type="AlphaFoldDB" id="A0A7G6E2K8"/>
<organism evidence="1 2">
    <name type="scientific">Thermanaerosceptrum fracticalcis</name>
    <dbReference type="NCBI Taxonomy" id="1712410"/>
    <lineage>
        <taxon>Bacteria</taxon>
        <taxon>Bacillati</taxon>
        <taxon>Bacillota</taxon>
        <taxon>Clostridia</taxon>
        <taxon>Eubacteriales</taxon>
        <taxon>Peptococcaceae</taxon>
        <taxon>Thermanaerosceptrum</taxon>
    </lineage>
</organism>
<name>A0A7G6E2K8_THEFR</name>
<evidence type="ECO:0000313" key="2">
    <source>
        <dbReference type="Proteomes" id="UP000515847"/>
    </source>
</evidence>
<dbReference type="Proteomes" id="UP000515847">
    <property type="component" value="Chromosome"/>
</dbReference>
<keyword evidence="2" id="KW-1185">Reference proteome</keyword>